<dbReference type="CDD" id="cd12152">
    <property type="entry name" value="F1-ATPase_delta"/>
    <property type="match status" value="1"/>
</dbReference>
<dbReference type="GO" id="GO:0005524">
    <property type="term" value="F:ATP binding"/>
    <property type="evidence" value="ECO:0007669"/>
    <property type="project" value="UniProtKB-UniRule"/>
</dbReference>
<evidence type="ECO:0000259" key="10">
    <source>
        <dbReference type="Pfam" id="PF02823"/>
    </source>
</evidence>
<dbReference type="PANTHER" id="PTHR13822">
    <property type="entry name" value="ATP SYNTHASE DELTA/EPSILON CHAIN"/>
    <property type="match status" value="1"/>
</dbReference>
<dbReference type="GO" id="GO:0005886">
    <property type="term" value="C:plasma membrane"/>
    <property type="evidence" value="ECO:0007669"/>
    <property type="project" value="UniProtKB-SubCell"/>
</dbReference>
<evidence type="ECO:0000256" key="1">
    <source>
        <dbReference type="ARBA" id="ARBA00004184"/>
    </source>
</evidence>
<feature type="domain" description="ATP synthase F1 complex delta/epsilon subunit N-terminal" evidence="10">
    <location>
        <begin position="7"/>
        <end position="85"/>
    </location>
</feature>
<keyword evidence="6 8" id="KW-0139">CF(1)</keyword>
<keyword evidence="12" id="KW-1185">Reference proteome</keyword>
<keyword evidence="4 8" id="KW-0406">Ion transport</keyword>
<comment type="subunit">
    <text evidence="8 9">F-type ATPases have 2 components, CF(1) - the catalytic core - and CF(0) - the membrane proton channel. CF(1) has five subunits: alpha(3), beta(3), gamma(1), delta(1), epsilon(1). CF(0) has three main subunits: a, b and c.</text>
</comment>
<dbReference type="PANTHER" id="PTHR13822:SF10">
    <property type="entry name" value="ATP SYNTHASE EPSILON CHAIN, CHLOROPLASTIC"/>
    <property type="match status" value="1"/>
</dbReference>
<comment type="similarity">
    <text evidence="2 8 9">Belongs to the ATPase epsilon chain family.</text>
</comment>
<protein>
    <recommendedName>
        <fullName evidence="8">ATP synthase epsilon chain</fullName>
    </recommendedName>
    <alternativeName>
        <fullName evidence="8">ATP synthase F1 sector epsilon subunit</fullName>
    </alternativeName>
    <alternativeName>
        <fullName evidence="8">F-ATPase epsilon subunit</fullName>
    </alternativeName>
</protein>
<comment type="subcellular location">
    <subcellularLocation>
        <location evidence="8">Cell membrane</location>
        <topology evidence="8">Peripheral membrane protein</topology>
    </subcellularLocation>
    <subcellularLocation>
        <location evidence="1">Endomembrane system</location>
        <topology evidence="1">Peripheral membrane protein</topology>
    </subcellularLocation>
</comment>
<dbReference type="PATRIC" id="fig|1069640.6.peg.1264"/>
<dbReference type="GO" id="GO:0012505">
    <property type="term" value="C:endomembrane system"/>
    <property type="evidence" value="ECO:0007669"/>
    <property type="project" value="UniProtKB-SubCell"/>
</dbReference>
<organism evidence="11 12">
    <name type="scientific">Sneathia vaginalis</name>
    <dbReference type="NCBI Taxonomy" id="187101"/>
    <lineage>
        <taxon>Bacteria</taxon>
        <taxon>Fusobacteriati</taxon>
        <taxon>Fusobacteriota</taxon>
        <taxon>Fusobacteriia</taxon>
        <taxon>Fusobacteriales</taxon>
        <taxon>Leptotrichiaceae</taxon>
        <taxon>Sneathia</taxon>
    </lineage>
</organism>
<dbReference type="InterPro" id="IPR020546">
    <property type="entry name" value="ATP_synth_F1_dsu/esu_N"/>
</dbReference>
<dbReference type="NCBIfam" id="TIGR01216">
    <property type="entry name" value="ATP_synt_epsi"/>
    <property type="match status" value="1"/>
</dbReference>
<dbReference type="HAMAP" id="MF_00530">
    <property type="entry name" value="ATP_synth_epsil_bac"/>
    <property type="match status" value="1"/>
</dbReference>
<evidence type="ECO:0000256" key="5">
    <source>
        <dbReference type="ARBA" id="ARBA00023136"/>
    </source>
</evidence>
<keyword evidence="8" id="KW-1003">Cell membrane</keyword>
<keyword evidence="7 8" id="KW-0066">ATP synthesis</keyword>
<dbReference type="HOGENOM" id="CLU_084338_1_2_0"/>
<dbReference type="Gene3D" id="2.60.15.10">
    <property type="entry name" value="F0F1 ATP synthase delta/epsilon subunit, N-terminal"/>
    <property type="match status" value="1"/>
</dbReference>
<evidence type="ECO:0000313" key="12">
    <source>
        <dbReference type="Proteomes" id="UP000033103"/>
    </source>
</evidence>
<reference evidence="11" key="2">
    <citation type="submission" date="2015-04" db="EMBL/GenBank/DDBJ databases">
        <authorList>
            <consortium name="Vaginal Microbiome Consortium"/>
            <person name="Harwich M.D.Jr."/>
            <person name="Serrano M.G."/>
            <person name="Fettweis J.M."/>
            <person name="Alves J.M.P."/>
            <person name="Reimers M.A."/>
            <person name="Buck G.A."/>
            <person name="Jefferson K.K."/>
        </authorList>
    </citation>
    <scope>NUCLEOTIDE SEQUENCE</scope>
    <source>
        <strain evidence="11">SN35</strain>
    </source>
</reference>
<dbReference type="OrthoDB" id="9804110at2"/>
<sequence>MNNNLLEVLVVSPTGEKYTFSNVTFIKVKGARGDIGILPNHIDYVTSLGSGQMLIRLKDEDEKLYVVSGGFLEIKENVVTVLAEDIIEASQESAVRLQREQAIKKATEEKIKEDRDILGTKKRIQDSLRR</sequence>
<proteinExistence type="inferred from homology"/>
<keyword evidence="8" id="KW-0375">Hydrogen ion transport</keyword>
<evidence type="ECO:0000256" key="3">
    <source>
        <dbReference type="ARBA" id="ARBA00022448"/>
    </source>
</evidence>
<dbReference type="KEGG" id="sns:VC03_06365"/>
<evidence type="ECO:0000313" key="11">
    <source>
        <dbReference type="EMBL" id="AKC96085.1"/>
    </source>
</evidence>
<dbReference type="GO" id="GO:0045259">
    <property type="term" value="C:proton-transporting ATP synthase complex"/>
    <property type="evidence" value="ECO:0007669"/>
    <property type="project" value="UniProtKB-KW"/>
</dbReference>
<evidence type="ECO:0000256" key="8">
    <source>
        <dbReference type="HAMAP-Rule" id="MF_00530"/>
    </source>
</evidence>
<dbReference type="Proteomes" id="UP000033103">
    <property type="component" value="Chromosome"/>
</dbReference>
<evidence type="ECO:0000256" key="4">
    <source>
        <dbReference type="ARBA" id="ARBA00023065"/>
    </source>
</evidence>
<dbReference type="InterPro" id="IPR001469">
    <property type="entry name" value="ATP_synth_F1_dsu/esu"/>
</dbReference>
<dbReference type="SUPFAM" id="SSF51344">
    <property type="entry name" value="Epsilon subunit of F1F0-ATP synthase N-terminal domain"/>
    <property type="match status" value="1"/>
</dbReference>
<comment type="function">
    <text evidence="8">Produces ATP from ADP in the presence of a proton gradient across the membrane.</text>
</comment>
<reference evidence="11" key="1">
    <citation type="journal article" date="2012" name="BMC Genomics">
        <title>Genomic sequence analysis and characterization of Sneathia amnii sp. nov.</title>
        <authorList>
            <consortium name="Vaginal Microbiome Consortium (additional members)"/>
            <person name="Harwich M.D.Jr."/>
            <person name="Serrano M.G."/>
            <person name="Fettweis J.M."/>
            <person name="Alves J.M."/>
            <person name="Reimers M.A."/>
            <person name="Buck G.A."/>
            <person name="Jefferson K.K."/>
        </authorList>
    </citation>
    <scope>NUCLEOTIDE SEQUENCE [LARGE SCALE GENOMIC DNA]</scope>
    <source>
        <strain evidence="11">SN35</strain>
    </source>
</reference>
<evidence type="ECO:0000256" key="9">
    <source>
        <dbReference type="RuleBase" id="RU003656"/>
    </source>
</evidence>
<accession>A0A0E3ZC08</accession>
<gene>
    <name evidence="8" type="primary">atpC</name>
    <name evidence="11" type="ORF">VC03_06365</name>
</gene>
<name>A0A0E3ZC08_9FUSO</name>
<keyword evidence="3 8" id="KW-0813">Transport</keyword>
<evidence type="ECO:0000256" key="7">
    <source>
        <dbReference type="ARBA" id="ARBA00023310"/>
    </source>
</evidence>
<evidence type="ECO:0000256" key="2">
    <source>
        <dbReference type="ARBA" id="ARBA00005712"/>
    </source>
</evidence>
<dbReference type="Pfam" id="PF02823">
    <property type="entry name" value="ATP-synt_DE_N"/>
    <property type="match status" value="1"/>
</dbReference>
<dbReference type="RefSeq" id="WP_046329189.1">
    <property type="nucleotide sequence ID" value="NZ_CP011280.1"/>
</dbReference>
<dbReference type="InterPro" id="IPR036771">
    <property type="entry name" value="ATPsynth_dsu/esu_N"/>
</dbReference>
<keyword evidence="5 8" id="KW-0472">Membrane</keyword>
<dbReference type="AlphaFoldDB" id="A0A0E3ZC08"/>
<evidence type="ECO:0000256" key="6">
    <source>
        <dbReference type="ARBA" id="ARBA00023196"/>
    </source>
</evidence>
<dbReference type="EMBL" id="CP011280">
    <property type="protein sequence ID" value="AKC96085.1"/>
    <property type="molecule type" value="Genomic_DNA"/>
</dbReference>
<dbReference type="STRING" id="187101.VC03_06365"/>
<dbReference type="GO" id="GO:0046933">
    <property type="term" value="F:proton-transporting ATP synthase activity, rotational mechanism"/>
    <property type="evidence" value="ECO:0007669"/>
    <property type="project" value="UniProtKB-UniRule"/>
</dbReference>